<sequence length="180" mass="20753">MNKKVSEKKPNELKPDPARACFLTTATVEAQGLPDDCEPLELARYLRDNKMKSKKELSAVDLYYEIAPEIVSRCNNDEWAVFWRDHLRKITALVKLGEYDLAKDLYTFATASLVNKKITHFSDVQLVDRVYQYGLNGIGQQWLPYWIRFGILKAALFVGLSYQSARLGFIKRKFARVLDV</sequence>
<reference evidence="1 2" key="1">
    <citation type="submission" date="2016-10" db="EMBL/GenBank/DDBJ databases">
        <authorList>
            <person name="Varghese N."/>
            <person name="Submissions S."/>
        </authorList>
    </citation>
    <scope>NUCLEOTIDE SEQUENCE [LARGE SCALE GENOMIC DNA]</scope>
    <source>
        <strain evidence="1 2">Nl1</strain>
    </source>
</reference>
<protein>
    <submittedName>
        <fullName evidence="1">Uncharacterized protein</fullName>
    </submittedName>
</protein>
<proteinExistence type="predicted"/>
<accession>A0ABY0TJW6</accession>
<dbReference type="RefSeq" id="WP_074633816.1">
    <property type="nucleotide sequence ID" value="NZ_FNKY01000001.1"/>
</dbReference>
<organism evidence="1 2">
    <name type="scientific">Nitrosospira multiformis</name>
    <dbReference type="NCBI Taxonomy" id="1231"/>
    <lineage>
        <taxon>Bacteria</taxon>
        <taxon>Pseudomonadati</taxon>
        <taxon>Pseudomonadota</taxon>
        <taxon>Betaproteobacteria</taxon>
        <taxon>Nitrosomonadales</taxon>
        <taxon>Nitrosomonadaceae</taxon>
        <taxon>Nitrosospira</taxon>
    </lineage>
</organism>
<evidence type="ECO:0000313" key="2">
    <source>
        <dbReference type="Proteomes" id="UP000183471"/>
    </source>
</evidence>
<evidence type="ECO:0000313" key="1">
    <source>
        <dbReference type="EMBL" id="SDQ95066.1"/>
    </source>
</evidence>
<gene>
    <name evidence="1" type="ORF">SAMN05216402_2956</name>
</gene>
<dbReference type="Proteomes" id="UP000183471">
    <property type="component" value="Unassembled WGS sequence"/>
</dbReference>
<keyword evidence="2" id="KW-1185">Reference proteome</keyword>
<dbReference type="EMBL" id="FNKY01000001">
    <property type="protein sequence ID" value="SDQ95066.1"/>
    <property type="molecule type" value="Genomic_DNA"/>
</dbReference>
<name>A0ABY0TJW6_9PROT</name>
<comment type="caution">
    <text evidence="1">The sequence shown here is derived from an EMBL/GenBank/DDBJ whole genome shotgun (WGS) entry which is preliminary data.</text>
</comment>